<dbReference type="EMBL" id="JAMWBK010000002">
    <property type="protein sequence ID" value="KAJ8907315.1"/>
    <property type="molecule type" value="Genomic_DNA"/>
</dbReference>
<dbReference type="PANTHER" id="PTHR45683">
    <property type="entry name" value="MITOCHONDRIAL NICOTINAMIDE ADENINE DINUCLEOTIDE TRANSPORTER 1-RELATED-RELATED"/>
    <property type="match status" value="1"/>
</dbReference>
<organism evidence="11 12">
    <name type="scientific">Rhodosorus marinus</name>
    <dbReference type="NCBI Taxonomy" id="101924"/>
    <lineage>
        <taxon>Eukaryota</taxon>
        <taxon>Rhodophyta</taxon>
        <taxon>Stylonematophyceae</taxon>
        <taxon>Stylonematales</taxon>
        <taxon>Stylonemataceae</taxon>
        <taxon>Rhodosorus</taxon>
    </lineage>
</organism>
<proteinExistence type="inferred from homology"/>
<evidence type="ECO:0000256" key="3">
    <source>
        <dbReference type="ARBA" id="ARBA00022448"/>
    </source>
</evidence>
<evidence type="ECO:0000256" key="6">
    <source>
        <dbReference type="ARBA" id="ARBA00022989"/>
    </source>
</evidence>
<evidence type="ECO:0000313" key="12">
    <source>
        <dbReference type="Proteomes" id="UP001157974"/>
    </source>
</evidence>
<dbReference type="Proteomes" id="UP001157974">
    <property type="component" value="Unassembled WGS sequence"/>
</dbReference>
<feature type="transmembrane region" description="Helical" evidence="10">
    <location>
        <begin position="70"/>
        <end position="89"/>
    </location>
</feature>
<evidence type="ECO:0000256" key="4">
    <source>
        <dbReference type="ARBA" id="ARBA00022692"/>
    </source>
</evidence>
<evidence type="ECO:0000256" key="1">
    <source>
        <dbReference type="ARBA" id="ARBA00004141"/>
    </source>
</evidence>
<evidence type="ECO:0000256" key="7">
    <source>
        <dbReference type="ARBA" id="ARBA00023136"/>
    </source>
</evidence>
<dbReference type="InterPro" id="IPR018108">
    <property type="entry name" value="MCP_transmembrane"/>
</dbReference>
<evidence type="ECO:0000256" key="5">
    <source>
        <dbReference type="ARBA" id="ARBA00022737"/>
    </source>
</evidence>
<dbReference type="PROSITE" id="PS50920">
    <property type="entry name" value="SOLCAR"/>
    <property type="match status" value="3"/>
</dbReference>
<feature type="repeat" description="Solcar" evidence="8">
    <location>
        <begin position="210"/>
        <end position="298"/>
    </location>
</feature>
<feature type="repeat" description="Solcar" evidence="8">
    <location>
        <begin position="4"/>
        <end position="99"/>
    </location>
</feature>
<dbReference type="InterPro" id="IPR044712">
    <property type="entry name" value="SLC25A32-like"/>
</dbReference>
<evidence type="ECO:0000256" key="9">
    <source>
        <dbReference type="RuleBase" id="RU000488"/>
    </source>
</evidence>
<dbReference type="Pfam" id="PF00153">
    <property type="entry name" value="Mito_carr"/>
    <property type="match status" value="3"/>
</dbReference>
<feature type="repeat" description="Solcar" evidence="8">
    <location>
        <begin position="107"/>
        <end position="198"/>
    </location>
</feature>
<comment type="subcellular location">
    <subcellularLocation>
        <location evidence="1">Membrane</location>
        <topology evidence="1">Multi-pass membrane protein</topology>
    </subcellularLocation>
</comment>
<feature type="transmembrane region" description="Helical" evidence="10">
    <location>
        <begin position="109"/>
        <end position="131"/>
    </location>
</feature>
<evidence type="ECO:0000256" key="10">
    <source>
        <dbReference type="SAM" id="Phobius"/>
    </source>
</evidence>
<keyword evidence="6 10" id="KW-1133">Transmembrane helix</keyword>
<comment type="caution">
    <text evidence="11">The sequence shown here is derived from an EMBL/GenBank/DDBJ whole genome shotgun (WGS) entry which is preliminary data.</text>
</comment>
<evidence type="ECO:0000313" key="11">
    <source>
        <dbReference type="EMBL" id="KAJ8907315.1"/>
    </source>
</evidence>
<sequence length="313" mass="34128">MDAFYTYRHAISGGLGGGITVIALHPFDTIRTRIQVVESAANTGRSVATSSKLSTWSTLRSIVRTESFAALYKGLVPAVVGSGFAWAAYFQSYNFMKSKLGELGFAQSAGLHFAAGTTSGILVCVLTNPVWVVKTRLQLQIDGKLSFGQQPYRGFIEGLKIIFKEEGIRGLYKGLGPSLWLVSQGALQFAAYEEMKSMIAGEARTLDTTLTVAESLVASSLSKLFASTALYPLQVVRTRMQKRLEGRDKNYKSFGFALRTIARREGWRGFYKGLTANLLRVTPSAAITFIVYEQSMKSLGNLKPTDMAPAGIV</sequence>
<dbReference type="AlphaFoldDB" id="A0AAV8UYV1"/>
<dbReference type="Gene3D" id="1.50.40.10">
    <property type="entry name" value="Mitochondrial carrier domain"/>
    <property type="match status" value="1"/>
</dbReference>
<dbReference type="GO" id="GO:0016020">
    <property type="term" value="C:membrane"/>
    <property type="evidence" value="ECO:0007669"/>
    <property type="project" value="UniProtKB-SubCell"/>
</dbReference>
<evidence type="ECO:0000256" key="8">
    <source>
        <dbReference type="PROSITE-ProRule" id="PRU00282"/>
    </source>
</evidence>
<dbReference type="SUPFAM" id="SSF103506">
    <property type="entry name" value="Mitochondrial carrier"/>
    <property type="match status" value="1"/>
</dbReference>
<protein>
    <submittedName>
        <fullName evidence="11">Uncharacterized protein</fullName>
    </submittedName>
</protein>
<keyword evidence="4 8" id="KW-0812">Transmembrane</keyword>
<keyword evidence="3 9" id="KW-0813">Transport</keyword>
<keyword evidence="12" id="KW-1185">Reference proteome</keyword>
<evidence type="ECO:0000256" key="2">
    <source>
        <dbReference type="ARBA" id="ARBA00006375"/>
    </source>
</evidence>
<dbReference type="InterPro" id="IPR023395">
    <property type="entry name" value="MCP_dom_sf"/>
</dbReference>
<keyword evidence="7 8" id="KW-0472">Membrane</keyword>
<keyword evidence="5" id="KW-0677">Repeat</keyword>
<accession>A0AAV8UYV1</accession>
<comment type="similarity">
    <text evidence="2 9">Belongs to the mitochondrial carrier (TC 2.A.29) family.</text>
</comment>
<name>A0AAV8UYV1_9RHOD</name>
<gene>
    <name evidence="11" type="ORF">NDN08_007429</name>
</gene>
<dbReference type="GO" id="GO:0006862">
    <property type="term" value="P:nucleotide transport"/>
    <property type="evidence" value="ECO:0007669"/>
    <property type="project" value="InterPro"/>
</dbReference>
<reference evidence="11 12" key="1">
    <citation type="journal article" date="2023" name="Nat. Commun.">
        <title>Origin of minicircular mitochondrial genomes in red algae.</title>
        <authorList>
            <person name="Lee Y."/>
            <person name="Cho C.H."/>
            <person name="Lee Y.M."/>
            <person name="Park S.I."/>
            <person name="Yang J.H."/>
            <person name="West J.A."/>
            <person name="Bhattacharya D."/>
            <person name="Yoon H.S."/>
        </authorList>
    </citation>
    <scope>NUCLEOTIDE SEQUENCE [LARGE SCALE GENOMIC DNA]</scope>
    <source>
        <strain evidence="11 12">CCMP1338</strain>
        <tissue evidence="11">Whole cell</tissue>
    </source>
</reference>
<dbReference type="GO" id="GO:0055085">
    <property type="term" value="P:transmembrane transport"/>
    <property type="evidence" value="ECO:0007669"/>
    <property type="project" value="InterPro"/>
</dbReference>